<dbReference type="OrthoDB" id="2410195at2759"/>
<keyword evidence="6" id="KW-1185">Reference proteome</keyword>
<dbReference type="Pfam" id="PF00891">
    <property type="entry name" value="Methyltransf_2"/>
    <property type="match status" value="1"/>
</dbReference>
<dbReference type="PROSITE" id="PS51683">
    <property type="entry name" value="SAM_OMT_II"/>
    <property type="match status" value="1"/>
</dbReference>
<dbReference type="EMBL" id="ML991781">
    <property type="protein sequence ID" value="KAF2237185.1"/>
    <property type="molecule type" value="Genomic_DNA"/>
</dbReference>
<dbReference type="InterPro" id="IPR029063">
    <property type="entry name" value="SAM-dependent_MTases_sf"/>
</dbReference>
<keyword evidence="1 5" id="KW-0489">Methyltransferase</keyword>
<dbReference type="InterPro" id="IPR016461">
    <property type="entry name" value="COMT-like"/>
</dbReference>
<dbReference type="PANTHER" id="PTHR43712:SF11">
    <property type="entry name" value="O-METHYLTRANSFERASE (AFU_ORTHOLOGUE AFUA_2G17820)-RELATED"/>
    <property type="match status" value="1"/>
</dbReference>
<keyword evidence="2 5" id="KW-0808">Transferase</keyword>
<keyword evidence="3" id="KW-0949">S-adenosyl-L-methionine</keyword>
<proteinExistence type="predicted"/>
<dbReference type="InterPro" id="IPR036390">
    <property type="entry name" value="WH_DNA-bd_sf"/>
</dbReference>
<evidence type="ECO:0000313" key="5">
    <source>
        <dbReference type="EMBL" id="KAF2237185.1"/>
    </source>
</evidence>
<reference evidence="5" key="1">
    <citation type="journal article" date="2020" name="Stud. Mycol.">
        <title>101 Dothideomycetes genomes: a test case for predicting lifestyles and emergence of pathogens.</title>
        <authorList>
            <person name="Haridas S."/>
            <person name="Albert R."/>
            <person name="Binder M."/>
            <person name="Bloem J."/>
            <person name="Labutti K."/>
            <person name="Salamov A."/>
            <person name="Andreopoulos B."/>
            <person name="Baker S."/>
            <person name="Barry K."/>
            <person name="Bills G."/>
            <person name="Bluhm B."/>
            <person name="Cannon C."/>
            <person name="Castanera R."/>
            <person name="Culley D."/>
            <person name="Daum C."/>
            <person name="Ezra D."/>
            <person name="Gonzalez J."/>
            <person name="Henrissat B."/>
            <person name="Kuo A."/>
            <person name="Liang C."/>
            <person name="Lipzen A."/>
            <person name="Lutzoni F."/>
            <person name="Magnuson J."/>
            <person name="Mondo S."/>
            <person name="Nolan M."/>
            <person name="Ohm R."/>
            <person name="Pangilinan J."/>
            <person name="Park H.-J."/>
            <person name="Ramirez L."/>
            <person name="Alfaro M."/>
            <person name="Sun H."/>
            <person name="Tritt A."/>
            <person name="Yoshinaga Y."/>
            <person name="Zwiers L.-H."/>
            <person name="Turgeon B."/>
            <person name="Goodwin S."/>
            <person name="Spatafora J."/>
            <person name="Crous P."/>
            <person name="Grigoriev I."/>
        </authorList>
    </citation>
    <scope>NUCLEOTIDE SEQUENCE</scope>
    <source>
        <strain evidence="5">Tuck. ex Michener</strain>
    </source>
</reference>
<accession>A0A6A6HGE6</accession>
<organism evidence="5 6">
    <name type="scientific">Viridothelium virens</name>
    <name type="common">Speckled blister lichen</name>
    <name type="synonym">Trypethelium virens</name>
    <dbReference type="NCBI Taxonomy" id="1048519"/>
    <lineage>
        <taxon>Eukaryota</taxon>
        <taxon>Fungi</taxon>
        <taxon>Dikarya</taxon>
        <taxon>Ascomycota</taxon>
        <taxon>Pezizomycotina</taxon>
        <taxon>Dothideomycetes</taxon>
        <taxon>Dothideomycetes incertae sedis</taxon>
        <taxon>Trypetheliales</taxon>
        <taxon>Trypetheliaceae</taxon>
        <taxon>Viridothelium</taxon>
    </lineage>
</organism>
<dbReference type="GO" id="GO:0032259">
    <property type="term" value="P:methylation"/>
    <property type="evidence" value="ECO:0007669"/>
    <property type="project" value="UniProtKB-KW"/>
</dbReference>
<feature type="domain" description="O-methyltransferase C-terminal" evidence="4">
    <location>
        <begin position="250"/>
        <end position="396"/>
    </location>
</feature>
<dbReference type="PANTHER" id="PTHR43712">
    <property type="entry name" value="PUTATIVE (AFU_ORTHOLOGUE AFUA_4G14580)-RELATED"/>
    <property type="match status" value="1"/>
</dbReference>
<dbReference type="InterPro" id="IPR036388">
    <property type="entry name" value="WH-like_DNA-bd_sf"/>
</dbReference>
<dbReference type="AlphaFoldDB" id="A0A6A6HGE6"/>
<gene>
    <name evidence="5" type="ORF">EV356DRAFT_511905</name>
</gene>
<dbReference type="SUPFAM" id="SSF53335">
    <property type="entry name" value="S-adenosyl-L-methionine-dependent methyltransferases"/>
    <property type="match status" value="1"/>
</dbReference>
<dbReference type="Proteomes" id="UP000800092">
    <property type="component" value="Unassembled WGS sequence"/>
</dbReference>
<evidence type="ECO:0000313" key="6">
    <source>
        <dbReference type="Proteomes" id="UP000800092"/>
    </source>
</evidence>
<dbReference type="SUPFAM" id="SSF46785">
    <property type="entry name" value="Winged helix' DNA-binding domain"/>
    <property type="match status" value="1"/>
</dbReference>
<dbReference type="GO" id="GO:0008171">
    <property type="term" value="F:O-methyltransferase activity"/>
    <property type="evidence" value="ECO:0007669"/>
    <property type="project" value="InterPro"/>
</dbReference>
<evidence type="ECO:0000256" key="3">
    <source>
        <dbReference type="ARBA" id="ARBA00022691"/>
    </source>
</evidence>
<protein>
    <submittedName>
        <fullName evidence="5">O-methyltransferase family protein</fullName>
    </submittedName>
</protein>
<evidence type="ECO:0000256" key="2">
    <source>
        <dbReference type="ARBA" id="ARBA00022679"/>
    </source>
</evidence>
<sequence>MSPTLDIFIQEVQRLADADKHGVAGAHEELIEAISRLHYAASTPWEVLWEERFQMLNPLCTRIALEIGALDVLVRKGGNPVTSAELAKETKYDQQAIERIMRVVTRIHIASEVGDSIYRANESTGLLVNREGIAGEKYFFDFLFPIGANIVPCLKENGLQQFHNPNAKTPFEYTFGAPIFDYLSNPKHLESKQIFDSLMHGRRKGAPIQWFDTYPAARELRVSAKNATDGVATNGTSNGTSNGDSNEVLLVDIAGNKGHDLLAFSQTIAHTPGQLVLEDLPLTFSQIHPEQNEALKEAGIRLQEYDFFTPQPVKGARAYFFRDICHDWSDAYTERFLARTAEAMTPGYSKLLIEDHVVDDIGAHHRPAASDVLMMLVLSGIERTRKQWYAMLEKIGLEIVHIWPSKRGHQSVIEAIKRA</sequence>
<dbReference type="InterPro" id="IPR001077">
    <property type="entry name" value="COMT_C"/>
</dbReference>
<name>A0A6A6HGE6_VIRVR</name>
<dbReference type="Gene3D" id="3.40.50.150">
    <property type="entry name" value="Vaccinia Virus protein VP39"/>
    <property type="match status" value="1"/>
</dbReference>
<evidence type="ECO:0000256" key="1">
    <source>
        <dbReference type="ARBA" id="ARBA00022603"/>
    </source>
</evidence>
<evidence type="ECO:0000259" key="4">
    <source>
        <dbReference type="Pfam" id="PF00891"/>
    </source>
</evidence>
<dbReference type="Gene3D" id="1.10.10.10">
    <property type="entry name" value="Winged helix-like DNA-binding domain superfamily/Winged helix DNA-binding domain"/>
    <property type="match status" value="1"/>
</dbReference>